<protein>
    <submittedName>
        <fullName evidence="1">Uncharacterized protein</fullName>
    </submittedName>
</protein>
<organism evidence="1 2">
    <name type="scientific">Microcoleus asticus IPMA8</name>
    <dbReference type="NCBI Taxonomy" id="2563858"/>
    <lineage>
        <taxon>Bacteria</taxon>
        <taxon>Bacillati</taxon>
        <taxon>Cyanobacteriota</taxon>
        <taxon>Cyanophyceae</taxon>
        <taxon>Oscillatoriophycideae</taxon>
        <taxon>Oscillatoriales</taxon>
        <taxon>Microcoleaceae</taxon>
        <taxon>Microcoleus</taxon>
        <taxon>Microcoleus asticus</taxon>
    </lineage>
</organism>
<evidence type="ECO:0000313" key="1">
    <source>
        <dbReference type="EMBL" id="NQE34734.1"/>
    </source>
</evidence>
<name>A0ABX2CWF5_9CYAN</name>
<accession>A0ABX2CWF5</accession>
<dbReference type="EMBL" id="SRRZ01000038">
    <property type="protein sequence ID" value="NQE34734.1"/>
    <property type="molecule type" value="Genomic_DNA"/>
</dbReference>
<proteinExistence type="predicted"/>
<gene>
    <name evidence="1" type="ORF">E5S67_02462</name>
</gene>
<reference evidence="1 2" key="1">
    <citation type="journal article" date="2020" name="Sci. Rep.">
        <title>A novel cyanobacterial geosmin producer, revising GeoA distribution and dispersion patterns in Bacteria.</title>
        <authorList>
            <person name="Churro C."/>
            <person name="Semedo-Aguiar A.P."/>
            <person name="Silva A.D."/>
            <person name="Pereira-Leal J.B."/>
            <person name="Leite R.B."/>
        </authorList>
    </citation>
    <scope>NUCLEOTIDE SEQUENCE [LARGE SCALE GENOMIC DNA]</scope>
    <source>
        <strain evidence="1 2">IPMA8</strain>
    </source>
</reference>
<sequence>MLAERKSHLQDWHLTNLLAARLNFLWNQISTNEGSIFIKNTPKFINLFGLGNEGWRSRFELKSVYF</sequence>
<evidence type="ECO:0000313" key="2">
    <source>
        <dbReference type="Proteomes" id="UP000702425"/>
    </source>
</evidence>
<dbReference type="Proteomes" id="UP000702425">
    <property type="component" value="Unassembled WGS sequence"/>
</dbReference>
<comment type="caution">
    <text evidence="1">The sequence shown here is derived from an EMBL/GenBank/DDBJ whole genome shotgun (WGS) entry which is preliminary data.</text>
</comment>
<keyword evidence="2" id="KW-1185">Reference proteome</keyword>